<dbReference type="AlphaFoldDB" id="A0A563W2P7"/>
<dbReference type="EMBL" id="CAACVJ010000629">
    <property type="protein sequence ID" value="VEP17972.1"/>
    <property type="molecule type" value="Genomic_DNA"/>
</dbReference>
<dbReference type="Proteomes" id="UP000320055">
    <property type="component" value="Unassembled WGS sequence"/>
</dbReference>
<evidence type="ECO:0000313" key="1">
    <source>
        <dbReference type="EMBL" id="VEP17972.1"/>
    </source>
</evidence>
<accession>A0A563W2P7</accession>
<protein>
    <submittedName>
        <fullName evidence="1">Uncharacterized protein</fullName>
    </submittedName>
</protein>
<gene>
    <name evidence="1" type="ORF">H1P_6650004</name>
</gene>
<name>A0A563W2P7_9CYAN</name>
<evidence type="ECO:0000313" key="2">
    <source>
        <dbReference type="Proteomes" id="UP000320055"/>
    </source>
</evidence>
<reference evidence="1 2" key="1">
    <citation type="submission" date="2019-01" db="EMBL/GenBank/DDBJ databases">
        <authorList>
            <person name="Brito A."/>
        </authorList>
    </citation>
    <scope>NUCLEOTIDE SEQUENCE [LARGE SCALE GENOMIC DNA]</scope>
    <source>
        <strain evidence="1">1</strain>
    </source>
</reference>
<keyword evidence="2" id="KW-1185">Reference proteome</keyword>
<proteinExistence type="predicted"/>
<sequence length="62" mass="7450">MIMIAFILPAHSYITEEQKLFVKKLYLNINSYVDPLEKHGCIQIFYFCLRCYENNTDIQFQP</sequence>
<organism evidence="1 2">
    <name type="scientific">Hyella patelloides LEGE 07179</name>
    <dbReference type="NCBI Taxonomy" id="945734"/>
    <lineage>
        <taxon>Bacteria</taxon>
        <taxon>Bacillati</taxon>
        <taxon>Cyanobacteriota</taxon>
        <taxon>Cyanophyceae</taxon>
        <taxon>Pleurocapsales</taxon>
        <taxon>Hyellaceae</taxon>
        <taxon>Hyella</taxon>
    </lineage>
</organism>